<name>A0A1X7GEC0_TRICW</name>
<dbReference type="Proteomes" id="UP000192911">
    <property type="component" value="Unassembled WGS sequence"/>
</dbReference>
<keyword evidence="1" id="KW-1133">Transmembrane helix</keyword>
<reference evidence="3" key="1">
    <citation type="submission" date="2017-04" db="EMBL/GenBank/DDBJ databases">
        <authorList>
            <person name="Varghese N."/>
            <person name="Submissions S."/>
        </authorList>
    </citation>
    <scope>NUCLEOTIDE SEQUENCE [LARGE SCALE GENOMIC DNA]</scope>
    <source>
        <strain evidence="3">Ballard 720</strain>
    </source>
</reference>
<dbReference type="EMBL" id="FXAH01000015">
    <property type="protein sequence ID" value="SMF68370.1"/>
    <property type="molecule type" value="Genomic_DNA"/>
</dbReference>
<accession>A0A1X7GEC0</accession>
<keyword evidence="1" id="KW-0812">Transmembrane</keyword>
<gene>
    <name evidence="2" type="ORF">SAMN06295900_11572</name>
</gene>
<dbReference type="AlphaFoldDB" id="A0A1X7GEC0"/>
<evidence type="ECO:0000313" key="2">
    <source>
        <dbReference type="EMBL" id="SMF68370.1"/>
    </source>
</evidence>
<dbReference type="STRING" id="28094.SAMN06295900_11572"/>
<organism evidence="2 3">
    <name type="scientific">Trinickia caryophylli</name>
    <name type="common">Paraburkholderia caryophylli</name>
    <dbReference type="NCBI Taxonomy" id="28094"/>
    <lineage>
        <taxon>Bacteria</taxon>
        <taxon>Pseudomonadati</taxon>
        <taxon>Pseudomonadota</taxon>
        <taxon>Betaproteobacteria</taxon>
        <taxon>Burkholderiales</taxon>
        <taxon>Burkholderiaceae</taxon>
        <taxon>Trinickia</taxon>
    </lineage>
</organism>
<proteinExistence type="predicted"/>
<protein>
    <submittedName>
        <fullName evidence="2">Uncharacterized protein</fullName>
    </submittedName>
</protein>
<evidence type="ECO:0000313" key="3">
    <source>
        <dbReference type="Proteomes" id="UP000192911"/>
    </source>
</evidence>
<keyword evidence="3" id="KW-1185">Reference proteome</keyword>
<dbReference type="RefSeq" id="WP_158243555.1">
    <property type="nucleotide sequence ID" value="NZ_BSQD01000008.1"/>
</dbReference>
<evidence type="ECO:0000256" key="1">
    <source>
        <dbReference type="SAM" id="Phobius"/>
    </source>
</evidence>
<dbReference type="GeneID" id="95552756"/>
<feature type="transmembrane region" description="Helical" evidence="1">
    <location>
        <begin position="21"/>
        <end position="40"/>
    </location>
</feature>
<sequence length="47" mass="5361">MLRPTGSWAVHHRRRTAALRYVRLAAGLAIVVAGWTVQIIDWLRHAN</sequence>
<keyword evidence="1" id="KW-0472">Membrane</keyword>